<comment type="caution">
    <text evidence="1">The sequence shown here is derived from an EMBL/GenBank/DDBJ whole genome shotgun (WGS) entry which is preliminary data.</text>
</comment>
<dbReference type="EMBL" id="BMAO01026346">
    <property type="protein sequence ID" value="GFR08880.1"/>
    <property type="molecule type" value="Genomic_DNA"/>
</dbReference>
<organism evidence="1 2">
    <name type="scientific">Trichonephila clavata</name>
    <name type="common">Joro spider</name>
    <name type="synonym">Nephila clavata</name>
    <dbReference type="NCBI Taxonomy" id="2740835"/>
    <lineage>
        <taxon>Eukaryota</taxon>
        <taxon>Metazoa</taxon>
        <taxon>Ecdysozoa</taxon>
        <taxon>Arthropoda</taxon>
        <taxon>Chelicerata</taxon>
        <taxon>Arachnida</taxon>
        <taxon>Araneae</taxon>
        <taxon>Araneomorphae</taxon>
        <taxon>Entelegynae</taxon>
        <taxon>Araneoidea</taxon>
        <taxon>Nephilidae</taxon>
        <taxon>Trichonephila</taxon>
    </lineage>
</organism>
<protein>
    <submittedName>
        <fullName evidence="1">Uncharacterized protein</fullName>
    </submittedName>
</protein>
<sequence>MTLKTDVFDNTDDFEKKSLKRYLLLESLVRTSIPQEIRDELEDMTKPTSFEIVIGDLSEYLFYGKFEKIFSACAVIFASSDTECAKFLLSRCLRLCHQPELTYFNFLLVAAFLRKTVFNFYLNTNATGCFTLLIFASRS</sequence>
<keyword evidence="2" id="KW-1185">Reference proteome</keyword>
<gene>
    <name evidence="1" type="ORF">TNCT_179141</name>
</gene>
<evidence type="ECO:0000313" key="2">
    <source>
        <dbReference type="Proteomes" id="UP000887116"/>
    </source>
</evidence>
<reference evidence="1" key="1">
    <citation type="submission" date="2020-07" db="EMBL/GenBank/DDBJ databases">
        <title>Multicomponent nature underlies the extraordinary mechanical properties of spider dragline silk.</title>
        <authorList>
            <person name="Kono N."/>
            <person name="Nakamura H."/>
            <person name="Mori M."/>
            <person name="Yoshida Y."/>
            <person name="Ohtoshi R."/>
            <person name="Malay A.D."/>
            <person name="Moran D.A.P."/>
            <person name="Tomita M."/>
            <person name="Numata K."/>
            <person name="Arakawa K."/>
        </authorList>
    </citation>
    <scope>NUCLEOTIDE SEQUENCE</scope>
</reference>
<dbReference type="AlphaFoldDB" id="A0A8X6IPY2"/>
<dbReference type="Proteomes" id="UP000887116">
    <property type="component" value="Unassembled WGS sequence"/>
</dbReference>
<accession>A0A8X6IPY2</accession>
<name>A0A8X6IPY2_TRICU</name>
<evidence type="ECO:0000313" key="1">
    <source>
        <dbReference type="EMBL" id="GFR08880.1"/>
    </source>
</evidence>
<proteinExistence type="predicted"/>